<evidence type="ECO:0000313" key="3">
    <source>
        <dbReference type="Proteomes" id="UP000728185"/>
    </source>
</evidence>
<organism evidence="2 3">
    <name type="scientific">Fasciolopsis buskii</name>
    <dbReference type="NCBI Taxonomy" id="27845"/>
    <lineage>
        <taxon>Eukaryota</taxon>
        <taxon>Metazoa</taxon>
        <taxon>Spiralia</taxon>
        <taxon>Lophotrochozoa</taxon>
        <taxon>Platyhelminthes</taxon>
        <taxon>Trematoda</taxon>
        <taxon>Digenea</taxon>
        <taxon>Plagiorchiida</taxon>
        <taxon>Echinostomata</taxon>
        <taxon>Echinostomatoidea</taxon>
        <taxon>Fasciolidae</taxon>
        <taxon>Fasciolopsis</taxon>
    </lineage>
</organism>
<feature type="region of interest" description="Disordered" evidence="1">
    <location>
        <begin position="325"/>
        <end position="359"/>
    </location>
</feature>
<reference evidence="2" key="1">
    <citation type="submission" date="2019-05" db="EMBL/GenBank/DDBJ databases">
        <title>Annotation for the trematode Fasciolopsis buski.</title>
        <authorList>
            <person name="Choi Y.-J."/>
        </authorList>
    </citation>
    <scope>NUCLEOTIDE SEQUENCE</scope>
    <source>
        <strain evidence="2">HT</strain>
        <tissue evidence="2">Whole worm</tissue>
    </source>
</reference>
<evidence type="ECO:0000313" key="2">
    <source>
        <dbReference type="EMBL" id="KAA0199424.1"/>
    </source>
</evidence>
<dbReference type="AlphaFoldDB" id="A0A8E0S4W5"/>
<name>A0A8E0S4W5_9TREM</name>
<gene>
    <name evidence="2" type="ORF">FBUS_02529</name>
</gene>
<protein>
    <submittedName>
        <fullName evidence="2">Uncharacterized protein</fullName>
    </submittedName>
</protein>
<feature type="compositionally biased region" description="Basic and acidic residues" evidence="1">
    <location>
        <begin position="341"/>
        <end position="350"/>
    </location>
</feature>
<evidence type="ECO:0000256" key="1">
    <source>
        <dbReference type="SAM" id="MobiDB-lite"/>
    </source>
</evidence>
<dbReference type="Proteomes" id="UP000728185">
    <property type="component" value="Unassembled WGS sequence"/>
</dbReference>
<keyword evidence="3" id="KW-1185">Reference proteome</keyword>
<proteinExistence type="predicted"/>
<dbReference type="EMBL" id="LUCM01001144">
    <property type="protein sequence ID" value="KAA0199424.1"/>
    <property type="molecule type" value="Genomic_DNA"/>
</dbReference>
<sequence>MKAFLCIMPCVLRNLRQNPFNRILCSQTRAFEMRNTYAMSRVQVHQVPKANWMARAIGHVASATKLPEPFSAESLQSHLRALRTLVQAEAKNGRWPVDFTNIESNSVENLLIQPLSKAWNLEAKIIWDLVSFVCTASDPLLSGCDEIAPSNDINYIRLELLNPARVTVNLFDPLTHIGIQQPQKILAKCPSLLLASAIPCVTQSDHSNGLIGGLKTTVLLEALEELGSLLGRNDLILLINRYPGYLVNSYFIGEQRLKKLLTAPAKQVCQWLNSITPKQNADGFPDPSPNWDTKYQAPISLTKDDVKAFESLILQINCGGRHSVDRKHIEPSSSLSLDSSAHTDYERTDPESGANSNND</sequence>
<accession>A0A8E0S4W5</accession>
<comment type="caution">
    <text evidence="2">The sequence shown here is derived from an EMBL/GenBank/DDBJ whole genome shotgun (WGS) entry which is preliminary data.</text>
</comment>
<dbReference type="OrthoDB" id="6280678at2759"/>